<keyword evidence="5" id="KW-0378">Hydrolase</keyword>
<evidence type="ECO:0000256" key="6">
    <source>
        <dbReference type="RuleBase" id="RU004168"/>
    </source>
</evidence>
<comment type="catalytic activity">
    <reaction evidence="4 5">
        <text>an acyl phosphate + H2O = a carboxylate + phosphate + H(+)</text>
        <dbReference type="Rhea" id="RHEA:14965"/>
        <dbReference type="ChEBI" id="CHEBI:15377"/>
        <dbReference type="ChEBI" id="CHEBI:15378"/>
        <dbReference type="ChEBI" id="CHEBI:29067"/>
        <dbReference type="ChEBI" id="CHEBI:43474"/>
        <dbReference type="ChEBI" id="CHEBI:59918"/>
        <dbReference type="EC" id="3.6.1.7"/>
    </reaction>
</comment>
<evidence type="ECO:0000313" key="8">
    <source>
        <dbReference type="EMBL" id="RKQ83677.1"/>
    </source>
</evidence>
<dbReference type="OrthoDB" id="9808093at2"/>
<dbReference type="GO" id="GO:0003998">
    <property type="term" value="F:acylphosphatase activity"/>
    <property type="evidence" value="ECO:0007669"/>
    <property type="project" value="UniProtKB-EC"/>
</dbReference>
<accession>A0A660KT38</accession>
<dbReference type="PROSITE" id="PS51160">
    <property type="entry name" value="ACYLPHOSPHATASE_3"/>
    <property type="match status" value="1"/>
</dbReference>
<evidence type="ECO:0000256" key="5">
    <source>
        <dbReference type="PROSITE-ProRule" id="PRU00520"/>
    </source>
</evidence>
<dbReference type="InterPro" id="IPR020456">
    <property type="entry name" value="Acylphosphatase"/>
</dbReference>
<reference evidence="8 9" key="1">
    <citation type="submission" date="2018-10" db="EMBL/GenBank/DDBJ databases">
        <title>Genomic Encyclopedia of Type Strains, Phase IV (KMG-IV): sequencing the most valuable type-strain genomes for metagenomic binning, comparative biology and taxonomic classification.</title>
        <authorList>
            <person name="Goeker M."/>
        </authorList>
    </citation>
    <scope>NUCLEOTIDE SEQUENCE [LARGE SCALE GENOMIC DNA]</scope>
    <source>
        <strain evidence="8 9">DSM 22653</strain>
    </source>
</reference>
<proteinExistence type="inferred from homology"/>
<dbReference type="Pfam" id="PF00708">
    <property type="entry name" value="Acylphosphatase"/>
    <property type="match status" value="1"/>
</dbReference>
<evidence type="ECO:0000256" key="1">
    <source>
        <dbReference type="ARBA" id="ARBA00005614"/>
    </source>
</evidence>
<evidence type="ECO:0000259" key="7">
    <source>
        <dbReference type="PROSITE" id="PS51160"/>
    </source>
</evidence>
<dbReference type="Gene3D" id="3.30.70.100">
    <property type="match status" value="1"/>
</dbReference>
<dbReference type="PANTHER" id="PTHR47268">
    <property type="entry name" value="ACYLPHOSPHATASE"/>
    <property type="match status" value="1"/>
</dbReference>
<dbReference type="Proteomes" id="UP000267019">
    <property type="component" value="Unassembled WGS sequence"/>
</dbReference>
<dbReference type="InterPro" id="IPR017968">
    <property type="entry name" value="Acylphosphatase_CS"/>
</dbReference>
<feature type="active site" evidence="5">
    <location>
        <position position="36"/>
    </location>
</feature>
<evidence type="ECO:0000313" key="9">
    <source>
        <dbReference type="Proteomes" id="UP000267019"/>
    </source>
</evidence>
<evidence type="ECO:0000256" key="2">
    <source>
        <dbReference type="ARBA" id="ARBA00012150"/>
    </source>
</evidence>
<dbReference type="PRINTS" id="PR00112">
    <property type="entry name" value="ACYLPHPHTASE"/>
</dbReference>
<protein>
    <recommendedName>
        <fullName evidence="3 5">acylphosphatase</fullName>
        <ecNumber evidence="2 5">3.6.1.7</ecNumber>
    </recommendedName>
</protein>
<feature type="domain" description="Acylphosphatase-like" evidence="7">
    <location>
        <begin position="3"/>
        <end position="90"/>
    </location>
</feature>
<comment type="caution">
    <text evidence="8">The sequence shown here is derived from an EMBL/GenBank/DDBJ whole genome shotgun (WGS) entry which is preliminary data.</text>
</comment>
<evidence type="ECO:0000256" key="4">
    <source>
        <dbReference type="ARBA" id="ARBA00047645"/>
    </source>
</evidence>
<dbReference type="EC" id="3.6.1.7" evidence="2 5"/>
<feature type="active site" evidence="5">
    <location>
        <position position="18"/>
    </location>
</feature>
<gene>
    <name evidence="8" type="ORF">C7438_1707</name>
</gene>
<dbReference type="PROSITE" id="PS00151">
    <property type="entry name" value="ACYLPHOSPHATASE_2"/>
    <property type="match status" value="1"/>
</dbReference>
<dbReference type="SUPFAM" id="SSF54975">
    <property type="entry name" value="Acylphosphatase/BLUF domain-like"/>
    <property type="match status" value="1"/>
</dbReference>
<comment type="similarity">
    <text evidence="1 6">Belongs to the acylphosphatase family.</text>
</comment>
<dbReference type="RefSeq" id="WP_121444935.1">
    <property type="nucleotide sequence ID" value="NZ_RBIJ01000006.1"/>
</dbReference>
<dbReference type="InterPro" id="IPR001792">
    <property type="entry name" value="Acylphosphatase-like_dom"/>
</dbReference>
<dbReference type="InterPro" id="IPR036046">
    <property type="entry name" value="Acylphosphatase-like_dom_sf"/>
</dbReference>
<dbReference type="EMBL" id="RBIJ01000006">
    <property type="protein sequence ID" value="RKQ83677.1"/>
    <property type="molecule type" value="Genomic_DNA"/>
</dbReference>
<keyword evidence="9" id="KW-1185">Reference proteome</keyword>
<organism evidence="8 9">
    <name type="scientific">Brockia lithotrophica</name>
    <dbReference type="NCBI Taxonomy" id="933949"/>
    <lineage>
        <taxon>Bacteria</taxon>
        <taxon>Bacillati</taxon>
        <taxon>Bacillota</taxon>
        <taxon>Bacilli</taxon>
        <taxon>Bacillales</taxon>
        <taxon>Bacillales Family X. Incertae Sedis</taxon>
        <taxon>Brockia</taxon>
    </lineage>
</organism>
<name>A0A660KT38_9BACL</name>
<dbReference type="AlphaFoldDB" id="A0A660KT38"/>
<evidence type="ECO:0000256" key="3">
    <source>
        <dbReference type="ARBA" id="ARBA00015991"/>
    </source>
</evidence>
<sequence length="91" mass="10279">MKRLFLRIVGRVQGVGYRAFVLREATRRGITGWVRNEPDGSVTAEVQGDDRSLSDLLLALKEGPPAARVDDLVIEERPVIPEEKSFRIAYR</sequence>
<dbReference type="PANTHER" id="PTHR47268:SF4">
    <property type="entry name" value="ACYLPHOSPHATASE"/>
    <property type="match status" value="1"/>
</dbReference>